<dbReference type="RefSeq" id="WP_078923406.1">
    <property type="nucleotide sequence ID" value="NZ_FUYB01000017.1"/>
</dbReference>
<dbReference type="OrthoDB" id="5917490at2"/>
<evidence type="ECO:0008006" key="3">
    <source>
        <dbReference type="Google" id="ProtNLM"/>
    </source>
</evidence>
<accession>A0A1T4XGC3</accession>
<sequence length="155" mass="17092">MKRISLLFVLALITGVVGYQVYQTESASHASSTAHRQLIAEANCFLQERACSASDQQVQIKLSLTPQPVPLMKPVQATLQLSGLSSVEAIELKIEGLNMYMGFQTVQLVKQTATDWQGSFSLPVCSESEMHWQVTASVDSAPQAYQARFKLVTQR</sequence>
<keyword evidence="2" id="KW-1185">Reference proteome</keyword>
<dbReference type="Proteomes" id="UP000190460">
    <property type="component" value="Unassembled WGS sequence"/>
</dbReference>
<dbReference type="EMBL" id="FUYB01000017">
    <property type="protein sequence ID" value="SKA88533.1"/>
    <property type="molecule type" value="Genomic_DNA"/>
</dbReference>
<proteinExistence type="predicted"/>
<organism evidence="1 2">
    <name type="scientific">Thiothrix eikelboomii</name>
    <dbReference type="NCBI Taxonomy" id="92487"/>
    <lineage>
        <taxon>Bacteria</taxon>
        <taxon>Pseudomonadati</taxon>
        <taxon>Pseudomonadota</taxon>
        <taxon>Gammaproteobacteria</taxon>
        <taxon>Thiotrichales</taxon>
        <taxon>Thiotrichaceae</taxon>
        <taxon>Thiothrix</taxon>
    </lineage>
</organism>
<evidence type="ECO:0000313" key="1">
    <source>
        <dbReference type="EMBL" id="SKA88533.1"/>
    </source>
</evidence>
<reference evidence="1 2" key="1">
    <citation type="submission" date="2017-02" db="EMBL/GenBank/DDBJ databases">
        <authorList>
            <person name="Peterson S.W."/>
        </authorList>
    </citation>
    <scope>NUCLEOTIDE SEQUENCE [LARGE SCALE GENOMIC DNA]</scope>
    <source>
        <strain evidence="1 2">ATCC 49788</strain>
    </source>
</reference>
<gene>
    <name evidence="1" type="ORF">SAMN02745130_02953</name>
</gene>
<dbReference type="STRING" id="92487.SAMN02745130_02953"/>
<dbReference type="AlphaFoldDB" id="A0A1T4XGC3"/>
<name>A0A1T4XGC3_9GAMM</name>
<protein>
    <recommendedName>
        <fullName evidence="3">FixH protein</fullName>
    </recommendedName>
</protein>
<evidence type="ECO:0000313" key="2">
    <source>
        <dbReference type="Proteomes" id="UP000190460"/>
    </source>
</evidence>